<gene>
    <name evidence="5" type="ORF">SAMN05443668_112132</name>
</gene>
<feature type="domain" description="HTH asnC-type" evidence="4">
    <location>
        <begin position="1"/>
        <end position="62"/>
    </location>
</feature>
<dbReference type="InterPro" id="IPR019885">
    <property type="entry name" value="Tscrpt_reg_HTH_AsnC-type_CS"/>
</dbReference>
<proteinExistence type="predicted"/>
<dbReference type="SUPFAM" id="SSF54909">
    <property type="entry name" value="Dimeric alpha+beta barrel"/>
    <property type="match status" value="1"/>
</dbReference>
<dbReference type="InterPro" id="IPR036388">
    <property type="entry name" value="WH-like_DNA-bd_sf"/>
</dbReference>
<keyword evidence="6" id="KW-1185">Reference proteome</keyword>
<dbReference type="SMART" id="SM00344">
    <property type="entry name" value="HTH_ASNC"/>
    <property type="match status" value="1"/>
</dbReference>
<dbReference type="AlphaFoldDB" id="A0A1M7RH65"/>
<dbReference type="Gene3D" id="3.30.70.920">
    <property type="match status" value="1"/>
</dbReference>
<dbReference type="PANTHER" id="PTHR30154:SF53">
    <property type="entry name" value="HTH-TYPE TRANSCRIPTIONAL REGULATOR LRPC"/>
    <property type="match status" value="1"/>
</dbReference>
<dbReference type="InterPro" id="IPR019888">
    <property type="entry name" value="Tscrpt_reg_AsnC-like"/>
</dbReference>
<dbReference type="Proteomes" id="UP000184440">
    <property type="component" value="Unassembled WGS sequence"/>
</dbReference>
<sequence>MDEIDRRLLDTLRSSGRETYAELARRVGLSAPAVHDRVGKLEASGIITGYHAAVDTTAIGLGVTALIGVLQAESSEQDEIADALHRLPEVESCWFVAGEESFLLLVRVPDVAALEHTIGRLNRINGVARTRTTVVLSTKWEGRARPLDEPR</sequence>
<keyword evidence="3" id="KW-0804">Transcription</keyword>
<dbReference type="InterPro" id="IPR011008">
    <property type="entry name" value="Dimeric_a/b-barrel"/>
</dbReference>
<evidence type="ECO:0000256" key="3">
    <source>
        <dbReference type="ARBA" id="ARBA00023163"/>
    </source>
</evidence>
<name>A0A1M7RH65_9ACTN</name>
<reference evidence="5 6" key="1">
    <citation type="submission" date="2016-11" db="EMBL/GenBank/DDBJ databases">
        <authorList>
            <person name="Jaros S."/>
            <person name="Januszkiewicz K."/>
            <person name="Wedrychowicz H."/>
        </authorList>
    </citation>
    <scope>NUCLEOTIDE SEQUENCE [LARGE SCALE GENOMIC DNA]</scope>
    <source>
        <strain evidence="5 6">DSM 46144</strain>
    </source>
</reference>
<keyword evidence="1" id="KW-0805">Transcription regulation</keyword>
<dbReference type="PRINTS" id="PR00033">
    <property type="entry name" value="HTHASNC"/>
</dbReference>
<dbReference type="Gene3D" id="1.10.10.10">
    <property type="entry name" value="Winged helix-like DNA-binding domain superfamily/Winged helix DNA-binding domain"/>
    <property type="match status" value="1"/>
</dbReference>
<dbReference type="GO" id="GO:0005829">
    <property type="term" value="C:cytosol"/>
    <property type="evidence" value="ECO:0007669"/>
    <property type="project" value="TreeGrafter"/>
</dbReference>
<evidence type="ECO:0000313" key="5">
    <source>
        <dbReference type="EMBL" id="SHN45597.1"/>
    </source>
</evidence>
<evidence type="ECO:0000259" key="4">
    <source>
        <dbReference type="PROSITE" id="PS50956"/>
    </source>
</evidence>
<evidence type="ECO:0000256" key="2">
    <source>
        <dbReference type="ARBA" id="ARBA00023125"/>
    </source>
</evidence>
<organism evidence="5 6">
    <name type="scientific">Cryptosporangium aurantiacum</name>
    <dbReference type="NCBI Taxonomy" id="134849"/>
    <lineage>
        <taxon>Bacteria</taxon>
        <taxon>Bacillati</taxon>
        <taxon>Actinomycetota</taxon>
        <taxon>Actinomycetes</taxon>
        <taxon>Cryptosporangiales</taxon>
        <taxon>Cryptosporangiaceae</taxon>
        <taxon>Cryptosporangium</taxon>
    </lineage>
</organism>
<dbReference type="InterPro" id="IPR011991">
    <property type="entry name" value="ArsR-like_HTH"/>
</dbReference>
<evidence type="ECO:0000256" key="1">
    <source>
        <dbReference type="ARBA" id="ARBA00023015"/>
    </source>
</evidence>
<dbReference type="GO" id="GO:0043565">
    <property type="term" value="F:sequence-specific DNA binding"/>
    <property type="evidence" value="ECO:0007669"/>
    <property type="project" value="InterPro"/>
</dbReference>
<dbReference type="PROSITE" id="PS50956">
    <property type="entry name" value="HTH_ASNC_2"/>
    <property type="match status" value="1"/>
</dbReference>
<dbReference type="PROSITE" id="PS00519">
    <property type="entry name" value="HTH_ASNC_1"/>
    <property type="match status" value="1"/>
</dbReference>
<dbReference type="Pfam" id="PF13412">
    <property type="entry name" value="HTH_24"/>
    <property type="match status" value="1"/>
</dbReference>
<dbReference type="InterPro" id="IPR019887">
    <property type="entry name" value="Tscrpt_reg_AsnC/Lrp_C"/>
</dbReference>
<dbReference type="InterPro" id="IPR036390">
    <property type="entry name" value="WH_DNA-bd_sf"/>
</dbReference>
<evidence type="ECO:0000313" key="6">
    <source>
        <dbReference type="Proteomes" id="UP000184440"/>
    </source>
</evidence>
<dbReference type="OrthoDB" id="5243753at2"/>
<protein>
    <submittedName>
        <fullName evidence="5">Transcriptional regulator, AsnC family</fullName>
    </submittedName>
</protein>
<dbReference type="InterPro" id="IPR000485">
    <property type="entry name" value="AsnC-type_HTH_dom"/>
</dbReference>
<dbReference type="PANTHER" id="PTHR30154">
    <property type="entry name" value="LEUCINE-RESPONSIVE REGULATORY PROTEIN"/>
    <property type="match status" value="1"/>
</dbReference>
<dbReference type="RefSeq" id="WP_073262304.1">
    <property type="nucleotide sequence ID" value="NZ_FRCS01000012.1"/>
</dbReference>
<dbReference type="EMBL" id="FRCS01000012">
    <property type="protein sequence ID" value="SHN45597.1"/>
    <property type="molecule type" value="Genomic_DNA"/>
</dbReference>
<dbReference type="SUPFAM" id="SSF46785">
    <property type="entry name" value="Winged helix' DNA-binding domain"/>
    <property type="match status" value="1"/>
</dbReference>
<accession>A0A1M7RH65</accession>
<dbReference type="CDD" id="cd00090">
    <property type="entry name" value="HTH_ARSR"/>
    <property type="match status" value="1"/>
</dbReference>
<dbReference type="GO" id="GO:0043200">
    <property type="term" value="P:response to amino acid"/>
    <property type="evidence" value="ECO:0007669"/>
    <property type="project" value="TreeGrafter"/>
</dbReference>
<dbReference type="Pfam" id="PF01037">
    <property type="entry name" value="AsnC_trans_reg"/>
    <property type="match status" value="1"/>
</dbReference>
<keyword evidence="2" id="KW-0238">DNA-binding</keyword>
<dbReference type="STRING" id="134849.SAMN05443668_112132"/>